<feature type="domain" description="Endonuclease/exonuclease/phosphatase" evidence="9">
    <location>
        <begin position="7"/>
        <end position="223"/>
    </location>
</feature>
<evidence type="ECO:0000256" key="5">
    <source>
        <dbReference type="ARBA" id="ARBA00022763"/>
    </source>
</evidence>
<evidence type="ECO:0000256" key="7">
    <source>
        <dbReference type="ARBA" id="ARBA00022842"/>
    </source>
</evidence>
<evidence type="ECO:0000256" key="3">
    <source>
        <dbReference type="ARBA" id="ARBA00022722"/>
    </source>
</evidence>
<keyword evidence="7" id="KW-0460">Magnesium</keyword>
<dbReference type="GO" id="GO:0004518">
    <property type="term" value="F:nuclease activity"/>
    <property type="evidence" value="ECO:0007669"/>
    <property type="project" value="UniProtKB-KW"/>
</dbReference>
<keyword evidence="3" id="KW-0540">Nuclease</keyword>
<evidence type="ECO:0000256" key="1">
    <source>
        <dbReference type="ARBA" id="ARBA00001936"/>
    </source>
</evidence>
<dbReference type="PANTHER" id="PTHR15822:SF4">
    <property type="entry name" value="TYROSYL-DNA PHOSPHODIESTERASE 2"/>
    <property type="match status" value="1"/>
</dbReference>
<evidence type="ECO:0000313" key="11">
    <source>
        <dbReference type="Proteomes" id="UP001165135"/>
    </source>
</evidence>
<accession>A0A9W6RAK3</accession>
<dbReference type="AlphaFoldDB" id="A0A9W6RAK3"/>
<keyword evidence="8" id="KW-0234">DNA repair</keyword>
<dbReference type="PANTHER" id="PTHR15822">
    <property type="entry name" value="TRAF AND TNF RECEPTOR-ASSOCIATED PROTEIN"/>
    <property type="match status" value="1"/>
</dbReference>
<dbReference type="Gene3D" id="3.60.10.10">
    <property type="entry name" value="Endonuclease/exonuclease/phosphatase"/>
    <property type="match status" value="1"/>
</dbReference>
<comment type="cofactor">
    <cofactor evidence="2">
        <name>Mg(2+)</name>
        <dbReference type="ChEBI" id="CHEBI:18420"/>
    </cofactor>
</comment>
<evidence type="ECO:0000259" key="9">
    <source>
        <dbReference type="Pfam" id="PF03372"/>
    </source>
</evidence>
<keyword evidence="5" id="KW-0227">DNA damage</keyword>
<dbReference type="InterPro" id="IPR036691">
    <property type="entry name" value="Endo/exonu/phosph_ase_sf"/>
</dbReference>
<proteinExistence type="predicted"/>
<protein>
    <recommendedName>
        <fullName evidence="9">Endonuclease/exonuclease/phosphatase domain-containing protein</fullName>
    </recommendedName>
</protein>
<dbReference type="RefSeq" id="WP_285617025.1">
    <property type="nucleotide sequence ID" value="NZ_BSTJ01000001.1"/>
</dbReference>
<evidence type="ECO:0000256" key="4">
    <source>
        <dbReference type="ARBA" id="ARBA00022723"/>
    </source>
</evidence>
<dbReference type="GO" id="GO:0046872">
    <property type="term" value="F:metal ion binding"/>
    <property type="evidence" value="ECO:0007669"/>
    <property type="project" value="UniProtKB-KW"/>
</dbReference>
<comment type="cofactor">
    <cofactor evidence="1">
        <name>Mn(2+)</name>
        <dbReference type="ChEBI" id="CHEBI:29035"/>
    </cofactor>
</comment>
<dbReference type="InterPro" id="IPR005135">
    <property type="entry name" value="Endo/exonuclease/phosphatase"/>
</dbReference>
<evidence type="ECO:0000256" key="2">
    <source>
        <dbReference type="ARBA" id="ARBA00001946"/>
    </source>
</evidence>
<dbReference type="GO" id="GO:0006281">
    <property type="term" value="P:DNA repair"/>
    <property type="evidence" value="ECO:0007669"/>
    <property type="project" value="UniProtKB-KW"/>
</dbReference>
<dbReference type="InterPro" id="IPR051547">
    <property type="entry name" value="TDP2-like"/>
</dbReference>
<comment type="caution">
    <text evidence="10">The sequence shown here is derived from an EMBL/GenBank/DDBJ whole genome shotgun (WGS) entry which is preliminary data.</text>
</comment>
<evidence type="ECO:0000256" key="8">
    <source>
        <dbReference type="ARBA" id="ARBA00023204"/>
    </source>
</evidence>
<organism evidence="10 11">
    <name type="scientific">Actinoallomurus iriomotensis</name>
    <dbReference type="NCBI Taxonomy" id="478107"/>
    <lineage>
        <taxon>Bacteria</taxon>
        <taxon>Bacillati</taxon>
        <taxon>Actinomycetota</taxon>
        <taxon>Actinomycetes</taxon>
        <taxon>Streptosporangiales</taxon>
        <taxon>Thermomonosporaceae</taxon>
        <taxon>Actinoallomurus</taxon>
    </lineage>
</organism>
<keyword evidence="4" id="KW-0479">Metal-binding</keyword>
<evidence type="ECO:0000256" key="6">
    <source>
        <dbReference type="ARBA" id="ARBA00022801"/>
    </source>
</evidence>
<keyword evidence="6" id="KW-0378">Hydrolase</keyword>
<dbReference type="EMBL" id="BSTJ01000001">
    <property type="protein sequence ID" value="GLY72074.1"/>
    <property type="molecule type" value="Genomic_DNA"/>
</dbReference>
<dbReference type="Pfam" id="PF03372">
    <property type="entry name" value="Exo_endo_phos"/>
    <property type="match status" value="1"/>
</dbReference>
<dbReference type="Proteomes" id="UP001165135">
    <property type="component" value="Unassembled WGS sequence"/>
</dbReference>
<gene>
    <name evidence="10" type="ORF">Airi01_003410</name>
</gene>
<evidence type="ECO:0000313" key="10">
    <source>
        <dbReference type="EMBL" id="GLY72074.1"/>
    </source>
</evidence>
<dbReference type="SUPFAM" id="SSF56219">
    <property type="entry name" value="DNase I-like"/>
    <property type="match status" value="1"/>
</dbReference>
<name>A0A9W6RAK3_9ACTN</name>
<reference evidence="10" key="1">
    <citation type="submission" date="2023-03" db="EMBL/GenBank/DDBJ databases">
        <title>Actinoallomurus iriomotensis NBRC 103681.</title>
        <authorList>
            <person name="Ichikawa N."/>
            <person name="Sato H."/>
            <person name="Tonouchi N."/>
        </authorList>
    </citation>
    <scope>NUCLEOTIDE SEQUENCE</scope>
    <source>
        <strain evidence="10">NBRC 103681</strain>
    </source>
</reference>
<sequence length="235" mass="26062">MTTIRLLSYNVRSMRDDRAALARVIRRLEPDVACVQEAPRFAFWLRKRRWLARRTSLGLAVRSRPAGLELYAGPRTALLHRRHRLLSPVPGLHRRGLVFGLFEVGGARFVAASVHLDLADGPRLRHAEEIVTELARIRERFGAPVVLAGDVNEEPGGGAWEHLASRFQDGFATAPSGQGATYSSRTPRTRIDGVFADSGFEVLSCGVPDEPELLADYPAATDHRPLLAELRVRES</sequence>
<dbReference type="GO" id="GO:0016787">
    <property type="term" value="F:hydrolase activity"/>
    <property type="evidence" value="ECO:0007669"/>
    <property type="project" value="UniProtKB-KW"/>
</dbReference>